<organism evidence="6 9">
    <name type="scientific">Phytophthora fragariae</name>
    <dbReference type="NCBI Taxonomy" id="53985"/>
    <lineage>
        <taxon>Eukaryota</taxon>
        <taxon>Sar</taxon>
        <taxon>Stramenopiles</taxon>
        <taxon>Oomycota</taxon>
        <taxon>Peronosporomycetes</taxon>
        <taxon>Peronosporales</taxon>
        <taxon>Peronosporaceae</taxon>
        <taxon>Phytophthora</taxon>
    </lineage>
</organism>
<evidence type="ECO:0000313" key="9">
    <source>
        <dbReference type="Proteomes" id="UP000437068"/>
    </source>
</evidence>
<feature type="region of interest" description="Disordered" evidence="1">
    <location>
        <begin position="1"/>
        <end position="64"/>
    </location>
</feature>
<dbReference type="EMBL" id="QXFY01002086">
    <property type="protein sequence ID" value="KAE9303339.1"/>
    <property type="molecule type" value="Genomic_DNA"/>
</dbReference>
<keyword evidence="8" id="KW-1185">Reference proteome</keyword>
<dbReference type="EMBL" id="QXFW01004642">
    <property type="protein sequence ID" value="KAE8964899.1"/>
    <property type="molecule type" value="Genomic_DNA"/>
</dbReference>
<evidence type="ECO:0000313" key="2">
    <source>
        <dbReference type="EMBL" id="KAE8964899.1"/>
    </source>
</evidence>
<evidence type="ECO:0000313" key="7">
    <source>
        <dbReference type="EMBL" id="KAE9303339.1"/>
    </source>
</evidence>
<dbReference type="EMBL" id="QXGA01000822">
    <property type="protein sequence ID" value="KAE9139786.1"/>
    <property type="molecule type" value="Genomic_DNA"/>
</dbReference>
<gene>
    <name evidence="6" type="ORF">PF001_g19011</name>
    <name evidence="5" type="ORF">PF004_g12391</name>
    <name evidence="4" type="ORF">PF005_g22954</name>
    <name evidence="3" type="ORF">PF006_g13664</name>
    <name evidence="7" type="ORF">PF008_g22252</name>
    <name evidence="2" type="ORF">PF011_g28497</name>
</gene>
<feature type="compositionally biased region" description="Polar residues" evidence="1">
    <location>
        <begin position="15"/>
        <end position="29"/>
    </location>
</feature>
<comment type="caution">
    <text evidence="6">The sequence shown here is derived from an EMBL/GenBank/DDBJ whole genome shotgun (WGS) entry which is preliminary data.</text>
</comment>
<evidence type="ECO:0000313" key="10">
    <source>
        <dbReference type="Proteomes" id="UP000440732"/>
    </source>
</evidence>
<sequence>MSPTSTATTPPASVQLPSGDTSGEDNTAGTDGHGGQATSSPGDAGLRDATSSGGKDNSKDDVGE</sequence>
<evidence type="ECO:0000313" key="13">
    <source>
        <dbReference type="Proteomes" id="UP000486351"/>
    </source>
</evidence>
<dbReference type="EMBL" id="QXGB01002127">
    <property type="protein sequence ID" value="KAE9181233.1"/>
    <property type="molecule type" value="Genomic_DNA"/>
</dbReference>
<evidence type="ECO:0000313" key="6">
    <source>
        <dbReference type="EMBL" id="KAE9291763.1"/>
    </source>
</evidence>
<evidence type="ECO:0000313" key="4">
    <source>
        <dbReference type="EMBL" id="KAE9181233.1"/>
    </source>
</evidence>
<dbReference type="Proteomes" id="UP000440732">
    <property type="component" value="Unassembled WGS sequence"/>
</dbReference>
<dbReference type="AlphaFoldDB" id="A0A6A4CM29"/>
<dbReference type="EMBL" id="QXGE01001505">
    <property type="protein sequence ID" value="KAE9291763.1"/>
    <property type="molecule type" value="Genomic_DNA"/>
</dbReference>
<dbReference type="Proteomes" id="UP000486351">
    <property type="component" value="Unassembled WGS sequence"/>
</dbReference>
<dbReference type="Proteomes" id="UP000460718">
    <property type="component" value="Unassembled WGS sequence"/>
</dbReference>
<accession>A0A6A4CM29</accession>
<dbReference type="Proteomes" id="UP000476176">
    <property type="component" value="Unassembled WGS sequence"/>
</dbReference>
<feature type="compositionally biased region" description="Low complexity" evidence="1">
    <location>
        <begin position="1"/>
        <end position="13"/>
    </location>
</feature>
<evidence type="ECO:0000313" key="11">
    <source>
        <dbReference type="Proteomes" id="UP000460718"/>
    </source>
</evidence>
<evidence type="ECO:0000256" key="1">
    <source>
        <dbReference type="SAM" id="MobiDB-lite"/>
    </source>
</evidence>
<evidence type="ECO:0000313" key="5">
    <source>
        <dbReference type="EMBL" id="KAE9223849.1"/>
    </source>
</evidence>
<evidence type="ECO:0000313" key="3">
    <source>
        <dbReference type="EMBL" id="KAE9139786.1"/>
    </source>
</evidence>
<protein>
    <submittedName>
        <fullName evidence="6">Uncharacterized protein</fullName>
    </submittedName>
</protein>
<evidence type="ECO:0000313" key="12">
    <source>
        <dbReference type="Proteomes" id="UP000476176"/>
    </source>
</evidence>
<dbReference type="Proteomes" id="UP000433483">
    <property type="component" value="Unassembled WGS sequence"/>
</dbReference>
<name>A0A6A4CM29_9STRA</name>
<dbReference type="Proteomes" id="UP000437068">
    <property type="component" value="Unassembled WGS sequence"/>
</dbReference>
<evidence type="ECO:0000313" key="8">
    <source>
        <dbReference type="Proteomes" id="UP000433483"/>
    </source>
</evidence>
<proteinExistence type="predicted"/>
<dbReference type="EMBL" id="QXGC01000707">
    <property type="protein sequence ID" value="KAE9223849.1"/>
    <property type="molecule type" value="Genomic_DNA"/>
</dbReference>
<reference evidence="8 9" key="1">
    <citation type="submission" date="2018-08" db="EMBL/GenBank/DDBJ databases">
        <title>Genomic investigation of the strawberry pathogen Phytophthora fragariae indicates pathogenicity is determined by transcriptional variation in three key races.</title>
        <authorList>
            <person name="Adams T.M."/>
            <person name="Armitage A.D."/>
            <person name="Sobczyk M.K."/>
            <person name="Bates H.J."/>
            <person name="Dunwell J.M."/>
            <person name="Nellist C.F."/>
            <person name="Harrison R.J."/>
        </authorList>
    </citation>
    <scope>NUCLEOTIDE SEQUENCE [LARGE SCALE GENOMIC DNA]</scope>
    <source>
        <strain evidence="6 9">A4</strain>
        <strain evidence="5 12">BC-23</strain>
        <strain evidence="4 8">NOV-27</strain>
        <strain evidence="3 10">NOV-5</strain>
        <strain evidence="7 13">NOV-77</strain>
        <strain evidence="2 11">SCRP245</strain>
    </source>
</reference>